<dbReference type="OrthoDB" id="1117410at2"/>
<name>A0A0X8G8I6_9FLAO</name>
<dbReference type="STRING" id="1622118.Lupro_12585"/>
<evidence type="ECO:0000259" key="1">
    <source>
        <dbReference type="Pfam" id="PF19089"/>
    </source>
</evidence>
<dbReference type="KEGG" id="lut:Lupro_12585"/>
<keyword evidence="3" id="KW-1185">Reference proteome</keyword>
<proteinExistence type="predicted"/>
<dbReference type="Pfam" id="PF19089">
    <property type="entry name" value="DUF5777"/>
    <property type="match status" value="1"/>
</dbReference>
<reference evidence="3" key="1">
    <citation type="submission" date="2015-12" db="EMBL/GenBank/DDBJ databases">
        <title>Complete genome sequence of Lutibacter profundus strain LP1.</title>
        <authorList>
            <person name="Wissuwa J."/>
            <person name="Le Moine Bauer S."/>
            <person name="Stokke R."/>
            <person name="Dahle H."/>
            <person name="Steen I.H."/>
        </authorList>
    </citation>
    <scope>NUCLEOTIDE SEQUENCE [LARGE SCALE GENOMIC DNA]</scope>
    <source>
        <strain evidence="3">LP1</strain>
    </source>
</reference>
<sequence>MNNGGANDLIGICAPSNIRIGLSYAVHDRVTIGFGTTKFNRLQEFNWKVALLQQTRSNKMPVSVTYYGNFTIDARKKENFRYLSDRYSNFNQLIIARRFNPKLSLQIAPSVSHYNVVKNTMRNDMVAIAFGGRYKISDQTSIMIDYSQPLTSFMLDNPSPGISFGVEFSTSAHAFQIFATNYNGIVPQQNYMFNQNDGFGTDSPFGKGGGQFLIGFNITRNYNF</sequence>
<dbReference type="EMBL" id="CP013355">
    <property type="protein sequence ID" value="AMC12047.1"/>
    <property type="molecule type" value="Genomic_DNA"/>
</dbReference>
<protein>
    <recommendedName>
        <fullName evidence="1">DUF5777 domain-containing protein</fullName>
    </recommendedName>
</protein>
<feature type="domain" description="DUF5777" evidence="1">
    <location>
        <begin position="3"/>
        <end position="222"/>
    </location>
</feature>
<reference evidence="2 3" key="2">
    <citation type="journal article" date="2016" name="Int. J. Syst. Evol. Microbiol.">
        <title>Lutibacter profundi sp. nov., isolated from a deep-sea hydrothermal system on the Arctic Mid-Ocean Ridge and emended description of the genus Lutibacter.</title>
        <authorList>
            <person name="Le Moine Bauer S."/>
            <person name="Roalkvam I."/>
            <person name="Steen I.H."/>
            <person name="Dahle H."/>
        </authorList>
    </citation>
    <scope>NUCLEOTIDE SEQUENCE [LARGE SCALE GENOMIC DNA]</scope>
    <source>
        <strain evidence="2 3">LP1</strain>
    </source>
</reference>
<dbReference type="AlphaFoldDB" id="A0A0X8G8I6"/>
<dbReference type="InterPro" id="IPR045916">
    <property type="entry name" value="DUF5777"/>
</dbReference>
<gene>
    <name evidence="2" type="ORF">Lupro_12585</name>
</gene>
<evidence type="ECO:0000313" key="2">
    <source>
        <dbReference type="EMBL" id="AMC12047.1"/>
    </source>
</evidence>
<dbReference type="Proteomes" id="UP000059672">
    <property type="component" value="Chromosome"/>
</dbReference>
<organism evidence="2 3">
    <name type="scientific">Lutibacter profundi</name>
    <dbReference type="NCBI Taxonomy" id="1622118"/>
    <lineage>
        <taxon>Bacteria</taxon>
        <taxon>Pseudomonadati</taxon>
        <taxon>Bacteroidota</taxon>
        <taxon>Flavobacteriia</taxon>
        <taxon>Flavobacteriales</taxon>
        <taxon>Flavobacteriaceae</taxon>
        <taxon>Lutibacter</taxon>
    </lineage>
</organism>
<accession>A0A0X8G8I6</accession>
<evidence type="ECO:0000313" key="3">
    <source>
        <dbReference type="Proteomes" id="UP000059672"/>
    </source>
</evidence>